<dbReference type="EMBL" id="CP002551">
    <property type="protein sequence ID" value="ADZ10008.1"/>
    <property type="molecule type" value="Genomic_DNA"/>
</dbReference>
<name>F0TA58_METLA</name>
<evidence type="ECO:0000313" key="2">
    <source>
        <dbReference type="EMBL" id="ADZ10008.1"/>
    </source>
</evidence>
<sequence>MKKMQTGGLGNDMGKLLERKEKKAKTQAQVKETKPTKQVSANQGLDSDLIENLHGTAKNQPRISFWDLESKVILSYLRETEPKFSISRKISTVLHEYFQREYPELWSEVENLREE</sequence>
<dbReference type="OrthoDB" id="70548at2157"/>
<proteinExistence type="predicted"/>
<dbReference type="Proteomes" id="UP000007490">
    <property type="component" value="Chromosome"/>
</dbReference>
<accession>F0TA58</accession>
<evidence type="ECO:0000313" key="3">
    <source>
        <dbReference type="Proteomes" id="UP000007490"/>
    </source>
</evidence>
<protein>
    <submittedName>
        <fullName evidence="2">Uncharacterized protein</fullName>
    </submittedName>
</protein>
<reference evidence="2 3" key="2">
    <citation type="journal article" date="2014" name="Int. J. Syst. Evol. Microbiol.">
        <title>Methanobacterium paludis sp. nov. and a novel strain of Methanobacterium lacus isolated from northern peatlands.</title>
        <authorList>
            <person name="Cadillo-Quiroz H."/>
            <person name="Brauer S.L."/>
            <person name="Goodson N."/>
            <person name="Yavitt J.B."/>
            <person name="Zinder S.H."/>
        </authorList>
    </citation>
    <scope>NUCLEOTIDE SEQUENCE [LARGE SCALE GENOMIC DNA]</scope>
    <source>
        <strain evidence="2 3">AL-21</strain>
    </source>
</reference>
<reference evidence="3" key="1">
    <citation type="submission" date="2011-02" db="EMBL/GenBank/DDBJ databases">
        <title>Complete sequence of Methanobacterium sp. AL-21.</title>
        <authorList>
            <consortium name="US DOE Joint Genome Institute"/>
            <person name="Lucas S."/>
            <person name="Copeland A."/>
            <person name="Lapidus A."/>
            <person name="Cheng J.-F."/>
            <person name="Goodwin L."/>
            <person name="Pitluck S."/>
            <person name="Chertkov O."/>
            <person name="Detter J.C."/>
            <person name="Han C."/>
            <person name="Tapia R."/>
            <person name="Land M."/>
            <person name="Hauser L."/>
            <person name="Kyrpides N."/>
            <person name="Ivanova N."/>
            <person name="Mikhailova N."/>
            <person name="Pagani I."/>
            <person name="Cadillo-Quiroz H."/>
            <person name="Imachi H."/>
            <person name="Zinder S."/>
            <person name="Liu W."/>
            <person name="Woyke T."/>
        </authorList>
    </citation>
    <scope>NUCLEOTIDE SEQUENCE [LARGE SCALE GENOMIC DNA]</scope>
    <source>
        <strain evidence="3">AL-21</strain>
    </source>
</reference>
<feature type="compositionally biased region" description="Polar residues" evidence="1">
    <location>
        <begin position="26"/>
        <end position="43"/>
    </location>
</feature>
<organism evidence="2 3">
    <name type="scientific">Methanobacterium lacus (strain AL-21)</name>
    <dbReference type="NCBI Taxonomy" id="877455"/>
    <lineage>
        <taxon>Archaea</taxon>
        <taxon>Methanobacteriati</taxon>
        <taxon>Methanobacteriota</taxon>
        <taxon>Methanomada group</taxon>
        <taxon>Methanobacteria</taxon>
        <taxon>Methanobacteriales</taxon>
        <taxon>Methanobacteriaceae</taxon>
        <taxon>Methanobacterium</taxon>
    </lineage>
</organism>
<feature type="region of interest" description="Disordered" evidence="1">
    <location>
        <begin position="1"/>
        <end position="43"/>
    </location>
</feature>
<dbReference type="RefSeq" id="WP_013645359.1">
    <property type="nucleotide sequence ID" value="NC_015216.1"/>
</dbReference>
<dbReference type="GeneID" id="10278243"/>
<dbReference type="AlphaFoldDB" id="F0TA58"/>
<evidence type="ECO:0000256" key="1">
    <source>
        <dbReference type="SAM" id="MobiDB-lite"/>
    </source>
</evidence>
<dbReference type="eggNOG" id="arCOG04886">
    <property type="taxonomic scope" value="Archaea"/>
</dbReference>
<dbReference type="KEGG" id="mel:Metbo_1786"/>
<dbReference type="HOGENOM" id="CLU_2103518_0_0_2"/>
<keyword evidence="3" id="KW-1185">Reference proteome</keyword>
<gene>
    <name evidence="2" type="ordered locus">Metbo_1786</name>
</gene>